<keyword evidence="3" id="KW-0804">Transcription</keyword>
<dbReference type="Proteomes" id="UP000283530">
    <property type="component" value="Unassembled WGS sequence"/>
</dbReference>
<evidence type="ECO:0000313" key="7">
    <source>
        <dbReference type="EMBL" id="RWR90501.1"/>
    </source>
</evidence>
<feature type="compositionally biased region" description="Basic and acidic residues" evidence="5">
    <location>
        <begin position="369"/>
        <end position="383"/>
    </location>
</feature>
<keyword evidence="8" id="KW-1185">Reference proteome</keyword>
<feature type="domain" description="BHLH" evidence="6">
    <location>
        <begin position="384"/>
        <end position="433"/>
    </location>
</feature>
<evidence type="ECO:0000313" key="8">
    <source>
        <dbReference type="Proteomes" id="UP000283530"/>
    </source>
</evidence>
<reference evidence="7 8" key="1">
    <citation type="journal article" date="2019" name="Nat. Plants">
        <title>Stout camphor tree genome fills gaps in understanding of flowering plant genome evolution.</title>
        <authorList>
            <person name="Chaw S.M."/>
            <person name="Liu Y.C."/>
            <person name="Wu Y.W."/>
            <person name="Wang H.Y."/>
            <person name="Lin C.I."/>
            <person name="Wu C.S."/>
            <person name="Ke H.M."/>
            <person name="Chang L.Y."/>
            <person name="Hsu C.Y."/>
            <person name="Yang H.T."/>
            <person name="Sudianto E."/>
            <person name="Hsu M.H."/>
            <person name="Wu K.P."/>
            <person name="Wang L.N."/>
            <person name="Leebens-Mack J.H."/>
            <person name="Tsai I.J."/>
        </authorList>
    </citation>
    <scope>NUCLEOTIDE SEQUENCE [LARGE SCALE GENOMIC DNA]</scope>
    <source>
        <strain evidence="8">cv. Chaw 1501</strain>
        <tissue evidence="7">Young leaves</tissue>
    </source>
</reference>
<dbReference type="InterPro" id="IPR045843">
    <property type="entry name" value="IND-like"/>
</dbReference>
<keyword evidence="2" id="KW-0805">Transcription regulation</keyword>
<evidence type="ECO:0000256" key="3">
    <source>
        <dbReference type="ARBA" id="ARBA00023163"/>
    </source>
</evidence>
<dbReference type="STRING" id="337451.A0A3S3P0M0"/>
<gene>
    <name evidence="7" type="ORF">CKAN_01959800</name>
</gene>
<dbReference type="PROSITE" id="PS50888">
    <property type="entry name" value="BHLH"/>
    <property type="match status" value="1"/>
</dbReference>
<dbReference type="CDD" id="cd11393">
    <property type="entry name" value="bHLH_AtbHLH_like"/>
    <property type="match status" value="1"/>
</dbReference>
<dbReference type="AlphaFoldDB" id="A0A3S3P0M0"/>
<dbReference type="PANTHER" id="PTHR16223:SF383">
    <property type="entry name" value="TRANSCRIPTION FACTOR BHLH111"/>
    <property type="match status" value="1"/>
</dbReference>
<evidence type="ECO:0000256" key="4">
    <source>
        <dbReference type="ARBA" id="ARBA00023242"/>
    </source>
</evidence>
<keyword evidence="4" id="KW-0539">Nucleus</keyword>
<dbReference type="GO" id="GO:0046983">
    <property type="term" value="F:protein dimerization activity"/>
    <property type="evidence" value="ECO:0007669"/>
    <property type="project" value="InterPro"/>
</dbReference>
<evidence type="ECO:0000256" key="5">
    <source>
        <dbReference type="SAM" id="MobiDB-lite"/>
    </source>
</evidence>
<organism evidence="7 8">
    <name type="scientific">Cinnamomum micranthum f. kanehirae</name>
    <dbReference type="NCBI Taxonomy" id="337451"/>
    <lineage>
        <taxon>Eukaryota</taxon>
        <taxon>Viridiplantae</taxon>
        <taxon>Streptophyta</taxon>
        <taxon>Embryophyta</taxon>
        <taxon>Tracheophyta</taxon>
        <taxon>Spermatophyta</taxon>
        <taxon>Magnoliopsida</taxon>
        <taxon>Magnoliidae</taxon>
        <taxon>Laurales</taxon>
        <taxon>Lauraceae</taxon>
        <taxon>Cinnamomum</taxon>
    </lineage>
</organism>
<dbReference type="SUPFAM" id="SSF47459">
    <property type="entry name" value="HLH, helix-loop-helix DNA-binding domain"/>
    <property type="match status" value="1"/>
</dbReference>
<comment type="subcellular location">
    <subcellularLocation>
        <location evidence="1">Nucleus</location>
    </subcellularLocation>
</comment>
<feature type="region of interest" description="Disordered" evidence="5">
    <location>
        <begin position="328"/>
        <end position="394"/>
    </location>
</feature>
<comment type="caution">
    <text evidence="7">The sequence shown here is derived from an EMBL/GenBank/DDBJ whole genome shotgun (WGS) entry which is preliminary data.</text>
</comment>
<dbReference type="GO" id="GO:0005634">
    <property type="term" value="C:nucleus"/>
    <property type="evidence" value="ECO:0007669"/>
    <property type="project" value="UniProtKB-SubCell"/>
</dbReference>
<evidence type="ECO:0000256" key="1">
    <source>
        <dbReference type="ARBA" id="ARBA00004123"/>
    </source>
</evidence>
<dbReference type="InterPro" id="IPR036638">
    <property type="entry name" value="HLH_DNA-bd_sf"/>
</dbReference>
<dbReference type="OrthoDB" id="663846at2759"/>
<dbReference type="GO" id="GO:0000978">
    <property type="term" value="F:RNA polymerase II cis-regulatory region sequence-specific DNA binding"/>
    <property type="evidence" value="ECO:0007669"/>
    <property type="project" value="TreeGrafter"/>
</dbReference>
<proteinExistence type="predicted"/>
<dbReference type="GO" id="GO:0000981">
    <property type="term" value="F:DNA-binding transcription factor activity, RNA polymerase II-specific"/>
    <property type="evidence" value="ECO:0007669"/>
    <property type="project" value="TreeGrafter"/>
</dbReference>
<evidence type="ECO:0000256" key="2">
    <source>
        <dbReference type="ARBA" id="ARBA00023015"/>
    </source>
</evidence>
<dbReference type="PANTHER" id="PTHR16223">
    <property type="entry name" value="TRANSCRIPTION FACTOR BHLH83-RELATED"/>
    <property type="match status" value="1"/>
</dbReference>
<dbReference type="InterPro" id="IPR011598">
    <property type="entry name" value="bHLH_dom"/>
</dbReference>
<sequence>MAEIGSEGSLAISSSTPNWWNNLHANPHSSLINMNPWHPQNSTSNSTCEDMSISNSFTNASNHSCLSVENAPRELIESTSSVTELSGESASENHLWSQILLSVETNGDMHNSHGGGENFLDSLSSKALTTEMFEPASDFLKKLDNSWEFQNSMPFNGIEKQLNSYDRSLIGHERSTNTSDLVSKWSIAPPDPQQDRRTAPTTCNISMNSFMDRYSDSFLSQMRQDPPDSSSFSSNEGLGNGNLGHLSSYGHELKRDNQIHGMEASEAQFLRSFSGNGMRFQMGLKNSMIGDSKKCHYGISDVPCSNNARAFSDLISFSGNLNKPLVDFPESKPCPRSSNSPDMKKQGHETCSLTRGNGREIASGGKKKRSEENSETIFKKPKQEGSTTSSPKIQVPKVKLADRITALQQIVSPFGKTDTASVLQEAIGYIKFLQEQVQLLSNPYMKSGTNKDHMLWGALERKDKSETKPDLKSRGLCLIPISCTPQVYRDNTGPDYWTPTYRGCLYR</sequence>
<dbReference type="EMBL" id="QPKB01000008">
    <property type="protein sequence ID" value="RWR90501.1"/>
    <property type="molecule type" value="Genomic_DNA"/>
</dbReference>
<protein>
    <submittedName>
        <fullName evidence="7">Transcription factor bHLH111</fullName>
    </submittedName>
</protein>
<accession>A0A3S3P0M0</accession>
<dbReference type="Gene3D" id="4.10.280.10">
    <property type="entry name" value="Helix-loop-helix DNA-binding domain"/>
    <property type="match status" value="1"/>
</dbReference>
<dbReference type="InterPro" id="IPR045239">
    <property type="entry name" value="bHLH95_bHLH"/>
</dbReference>
<name>A0A3S3P0M0_9MAGN</name>
<evidence type="ECO:0000259" key="6">
    <source>
        <dbReference type="PROSITE" id="PS50888"/>
    </source>
</evidence>